<name>A0A0R1WGC7_9LACO</name>
<gene>
    <name evidence="1" type="ORF">FC49_GL000002</name>
</gene>
<protein>
    <submittedName>
        <fullName evidence="1">RNA polymerase sigma factor, sigma-70 family</fullName>
    </submittedName>
</protein>
<organism evidence="1 2">
    <name type="scientific">Limosilactobacillus oris DSM 4864</name>
    <dbReference type="NCBI Taxonomy" id="1423779"/>
    <lineage>
        <taxon>Bacteria</taxon>
        <taxon>Bacillati</taxon>
        <taxon>Bacillota</taxon>
        <taxon>Bacilli</taxon>
        <taxon>Lactobacillales</taxon>
        <taxon>Lactobacillaceae</taxon>
        <taxon>Limosilactobacillus</taxon>
    </lineage>
</organism>
<dbReference type="GO" id="GO:0006352">
    <property type="term" value="P:DNA-templated transcription initiation"/>
    <property type="evidence" value="ECO:0007669"/>
    <property type="project" value="InterPro"/>
</dbReference>
<accession>A0A0R1WGC7</accession>
<dbReference type="AlphaFoldDB" id="A0A0R1WGC7"/>
<proteinExistence type="predicted"/>
<dbReference type="NCBIfam" id="TIGR02937">
    <property type="entry name" value="sigma70-ECF"/>
    <property type="match status" value="1"/>
</dbReference>
<dbReference type="EMBL" id="AZGE01000001">
    <property type="protein sequence ID" value="KRM16847.1"/>
    <property type="molecule type" value="Genomic_DNA"/>
</dbReference>
<sequence length="191" mass="22046">MILSMKNEKITNGLYFLMDDKRTGIIYGVLKRLHITPWQDQFADLFQDGCLAYATAFADFPGDPRTNSRFPAYAYQKVYWRLLDELRHQQRGLALTEYSLDDQDNEPTEPLPSTGAGLTTCLDRVCLQHLLTKCTPNQQRYLIGKLHFHLTDREIATRFAVSPSAVAQWKRGLIAKARQLGYNKDEFEVRK</sequence>
<comment type="caution">
    <text evidence="1">The sequence shown here is derived from an EMBL/GenBank/DDBJ whole genome shotgun (WGS) entry which is preliminary data.</text>
</comment>
<dbReference type="GO" id="GO:0003700">
    <property type="term" value="F:DNA-binding transcription factor activity"/>
    <property type="evidence" value="ECO:0007669"/>
    <property type="project" value="InterPro"/>
</dbReference>
<dbReference type="InterPro" id="IPR013325">
    <property type="entry name" value="RNA_pol_sigma_r2"/>
</dbReference>
<dbReference type="PATRIC" id="fig|1423779.3.peg.2"/>
<evidence type="ECO:0000313" key="1">
    <source>
        <dbReference type="EMBL" id="KRM16847.1"/>
    </source>
</evidence>
<dbReference type="SUPFAM" id="SSF88946">
    <property type="entry name" value="Sigma2 domain of RNA polymerase sigma factors"/>
    <property type="match status" value="1"/>
</dbReference>
<dbReference type="Proteomes" id="UP000050973">
    <property type="component" value="Unassembled WGS sequence"/>
</dbReference>
<reference evidence="1 2" key="1">
    <citation type="journal article" date="2015" name="Genome Announc.">
        <title>Expanding the biotechnology potential of lactobacilli through comparative genomics of 213 strains and associated genera.</title>
        <authorList>
            <person name="Sun Z."/>
            <person name="Harris H.M."/>
            <person name="McCann A."/>
            <person name="Guo C."/>
            <person name="Argimon S."/>
            <person name="Zhang W."/>
            <person name="Yang X."/>
            <person name="Jeffery I.B."/>
            <person name="Cooney J.C."/>
            <person name="Kagawa T.F."/>
            <person name="Liu W."/>
            <person name="Song Y."/>
            <person name="Salvetti E."/>
            <person name="Wrobel A."/>
            <person name="Rasinkangas P."/>
            <person name="Parkhill J."/>
            <person name="Rea M.C."/>
            <person name="O'Sullivan O."/>
            <person name="Ritari J."/>
            <person name="Douillard F.P."/>
            <person name="Paul Ross R."/>
            <person name="Yang R."/>
            <person name="Briner A.E."/>
            <person name="Felis G.E."/>
            <person name="de Vos W.M."/>
            <person name="Barrangou R."/>
            <person name="Klaenhammer T.R."/>
            <person name="Caufield P.W."/>
            <person name="Cui Y."/>
            <person name="Zhang H."/>
            <person name="O'Toole P.W."/>
        </authorList>
    </citation>
    <scope>NUCLEOTIDE SEQUENCE [LARGE SCALE GENOMIC DNA]</scope>
    <source>
        <strain evidence="1 2">DSM 4864</strain>
    </source>
</reference>
<dbReference type="Gene3D" id="1.10.1740.10">
    <property type="match status" value="1"/>
</dbReference>
<evidence type="ECO:0000313" key="2">
    <source>
        <dbReference type="Proteomes" id="UP000050973"/>
    </source>
</evidence>
<dbReference type="InterPro" id="IPR014284">
    <property type="entry name" value="RNA_pol_sigma-70_dom"/>
</dbReference>